<feature type="compositionally biased region" description="Polar residues" evidence="1">
    <location>
        <begin position="56"/>
        <end position="68"/>
    </location>
</feature>
<reference evidence="2" key="1">
    <citation type="submission" date="2018-11" db="EMBL/GenBank/DDBJ databases">
        <authorList>
            <consortium name="Pathogen Informatics"/>
        </authorList>
    </citation>
    <scope>NUCLEOTIDE SEQUENCE [LARGE SCALE GENOMIC DNA]</scope>
</reference>
<feature type="compositionally biased region" description="Low complexity" evidence="1">
    <location>
        <begin position="102"/>
        <end position="113"/>
    </location>
</feature>
<evidence type="ECO:0000256" key="1">
    <source>
        <dbReference type="SAM" id="MobiDB-lite"/>
    </source>
</evidence>
<dbReference type="AlphaFoldDB" id="A0A3P7TER5"/>
<protein>
    <recommendedName>
        <fullName evidence="3">Mos1 transposase HTH domain-containing protein</fullName>
    </recommendedName>
</protein>
<feature type="region of interest" description="Disordered" evidence="1">
    <location>
        <begin position="45"/>
        <end position="68"/>
    </location>
</feature>
<feature type="compositionally biased region" description="Polar residues" evidence="1">
    <location>
        <begin position="161"/>
        <end position="174"/>
    </location>
</feature>
<dbReference type="Gene3D" id="1.10.10.1450">
    <property type="match status" value="1"/>
</dbReference>
<name>A0A3P7TER5_HELPZ</name>
<sequence>MSALLEIGKVDTAARNIDAAFGENFAKERAIRHWFERFRFEDESLEDEDRGRPPSLATTNQSHGGSGSASNLISGIGSFSIYYALFNATRFLFNYQTEKETASSSKTQQTTKSPVDKDKRPHEVEWMPVEKIKGKLESSLMFEMWFEPRMQKNQDLRTKPVSKNSASSSLYQVAQSRPKITRLDVDLNDSD</sequence>
<gene>
    <name evidence="2" type="ORF">HPBE_LOCUS1119</name>
</gene>
<organism evidence="2">
    <name type="scientific">Heligmosomoides polygyrus</name>
    <name type="common">Parasitic roundworm</name>
    <dbReference type="NCBI Taxonomy" id="6339"/>
    <lineage>
        <taxon>Eukaryota</taxon>
        <taxon>Metazoa</taxon>
        <taxon>Ecdysozoa</taxon>
        <taxon>Nematoda</taxon>
        <taxon>Chromadorea</taxon>
        <taxon>Rhabditida</taxon>
        <taxon>Rhabditina</taxon>
        <taxon>Rhabditomorpha</taxon>
        <taxon>Strongyloidea</taxon>
        <taxon>Heligmosomidae</taxon>
        <taxon>Heligmosomoides</taxon>
    </lineage>
</organism>
<dbReference type="EMBL" id="UZAH01001101">
    <property type="protein sequence ID" value="VDO19501.1"/>
    <property type="molecule type" value="Genomic_DNA"/>
</dbReference>
<evidence type="ECO:0000313" key="2">
    <source>
        <dbReference type="EMBL" id="VDO19501.1"/>
    </source>
</evidence>
<feature type="region of interest" description="Disordered" evidence="1">
    <location>
        <begin position="153"/>
        <end position="174"/>
    </location>
</feature>
<proteinExistence type="predicted"/>
<evidence type="ECO:0008006" key="3">
    <source>
        <dbReference type="Google" id="ProtNLM"/>
    </source>
</evidence>
<accession>A0A3P7TER5</accession>
<feature type="region of interest" description="Disordered" evidence="1">
    <location>
        <begin position="99"/>
        <end position="120"/>
    </location>
</feature>